<dbReference type="Gene3D" id="1.10.10.10">
    <property type="entry name" value="Winged helix-like DNA-binding domain superfamily/Winged helix DNA-binding domain"/>
    <property type="match status" value="1"/>
</dbReference>
<dbReference type="AlphaFoldDB" id="A0A8I0TC03"/>
<dbReference type="Gene3D" id="3.30.160.70">
    <property type="entry name" value="Methylated DNA-protein cysteine methyltransferase domain"/>
    <property type="match status" value="1"/>
</dbReference>
<dbReference type="NCBIfam" id="TIGR00589">
    <property type="entry name" value="ogt"/>
    <property type="match status" value="1"/>
</dbReference>
<keyword evidence="6" id="KW-0489">Methyltransferase</keyword>
<keyword evidence="1" id="KW-0227">DNA damage</keyword>
<organism evidence="6 7">
    <name type="scientific">Brucella anthropi</name>
    <name type="common">Ochrobactrum anthropi</name>
    <dbReference type="NCBI Taxonomy" id="529"/>
    <lineage>
        <taxon>Bacteria</taxon>
        <taxon>Pseudomonadati</taxon>
        <taxon>Pseudomonadota</taxon>
        <taxon>Alphaproteobacteria</taxon>
        <taxon>Hyphomicrobiales</taxon>
        <taxon>Brucellaceae</taxon>
        <taxon>Brucella/Ochrobactrum group</taxon>
        <taxon>Brucella</taxon>
    </lineage>
</organism>
<dbReference type="EMBL" id="JACZKO010000048">
    <property type="protein sequence ID" value="MBE0562756.1"/>
    <property type="molecule type" value="Genomic_DNA"/>
</dbReference>
<dbReference type="SMART" id="SM00342">
    <property type="entry name" value="HTH_ARAC"/>
    <property type="match status" value="1"/>
</dbReference>
<dbReference type="InterPro" id="IPR036217">
    <property type="entry name" value="MethylDNA_cys_MeTrfase_DNAb"/>
</dbReference>
<evidence type="ECO:0000256" key="3">
    <source>
        <dbReference type="ARBA" id="ARBA00023163"/>
    </source>
</evidence>
<evidence type="ECO:0000259" key="5">
    <source>
        <dbReference type="PROSITE" id="PS01124"/>
    </source>
</evidence>
<dbReference type="Gene3D" id="1.10.10.60">
    <property type="entry name" value="Homeodomain-like"/>
    <property type="match status" value="1"/>
</dbReference>
<dbReference type="SUPFAM" id="SSF53155">
    <property type="entry name" value="Methylated DNA-protein cysteine methyltransferase domain"/>
    <property type="match status" value="1"/>
</dbReference>
<dbReference type="PANTHER" id="PTHR10815">
    <property type="entry name" value="METHYLATED-DNA--PROTEIN-CYSTEINE METHYLTRANSFERASE"/>
    <property type="match status" value="1"/>
</dbReference>
<dbReference type="PANTHER" id="PTHR10815:SF13">
    <property type="entry name" value="METHYLATED-DNA--PROTEIN-CYSTEINE METHYLTRANSFERASE"/>
    <property type="match status" value="1"/>
</dbReference>
<dbReference type="CDD" id="cd06445">
    <property type="entry name" value="ATase"/>
    <property type="match status" value="1"/>
</dbReference>
<evidence type="ECO:0000313" key="7">
    <source>
        <dbReference type="Proteomes" id="UP000642265"/>
    </source>
</evidence>
<keyword evidence="3" id="KW-0804">Transcription</keyword>
<dbReference type="InterPro" id="IPR009057">
    <property type="entry name" value="Homeodomain-like_sf"/>
</dbReference>
<keyword evidence="6" id="KW-0808">Transferase</keyword>
<evidence type="ECO:0000313" key="6">
    <source>
        <dbReference type="EMBL" id="MBE0562756.1"/>
    </source>
</evidence>
<feature type="region of interest" description="Disordered" evidence="4">
    <location>
        <begin position="301"/>
        <end position="323"/>
    </location>
</feature>
<dbReference type="InterPro" id="IPR018060">
    <property type="entry name" value="HTH_AraC"/>
</dbReference>
<reference evidence="6" key="1">
    <citation type="submission" date="2020-09" db="EMBL/GenBank/DDBJ databases">
        <authorList>
            <person name="Dalcin Martins P."/>
        </authorList>
    </citation>
    <scope>NUCLEOTIDE SEQUENCE</scope>
    <source>
        <strain evidence="6">MAG47</strain>
    </source>
</reference>
<accession>A0A8I0TC03</accession>
<name>A0A8I0TC03_BRUAN</name>
<dbReference type="GO" id="GO:0032259">
    <property type="term" value="P:methylation"/>
    <property type="evidence" value="ECO:0007669"/>
    <property type="project" value="UniProtKB-KW"/>
</dbReference>
<evidence type="ECO:0000256" key="1">
    <source>
        <dbReference type="ARBA" id="ARBA00022763"/>
    </source>
</evidence>
<dbReference type="GO" id="GO:0043565">
    <property type="term" value="F:sequence-specific DNA binding"/>
    <property type="evidence" value="ECO:0007669"/>
    <property type="project" value="InterPro"/>
</dbReference>
<dbReference type="InterPro" id="IPR036631">
    <property type="entry name" value="MGMT_N_sf"/>
</dbReference>
<dbReference type="PROSITE" id="PS01124">
    <property type="entry name" value="HTH_ARAC_FAMILY_2"/>
    <property type="match status" value="1"/>
</dbReference>
<dbReference type="Pfam" id="PF12833">
    <property type="entry name" value="HTH_18"/>
    <property type="match status" value="1"/>
</dbReference>
<dbReference type="GO" id="GO:0006281">
    <property type="term" value="P:DNA repair"/>
    <property type="evidence" value="ECO:0007669"/>
    <property type="project" value="InterPro"/>
</dbReference>
<evidence type="ECO:0000256" key="4">
    <source>
        <dbReference type="SAM" id="MobiDB-lite"/>
    </source>
</evidence>
<dbReference type="SUPFAM" id="SSF46689">
    <property type="entry name" value="Homeodomain-like"/>
    <property type="match status" value="1"/>
</dbReference>
<dbReference type="EC" id="2.1.1.63" evidence="6"/>
<dbReference type="InterPro" id="IPR014048">
    <property type="entry name" value="MethylDNA_cys_MeTrfase_DNA-bd"/>
</dbReference>
<gene>
    <name evidence="6" type="ORF">IH622_18350</name>
</gene>
<proteinExistence type="predicted"/>
<dbReference type="GO" id="GO:0003908">
    <property type="term" value="F:methylated-DNA-[protein]-cysteine S-methyltransferase activity"/>
    <property type="evidence" value="ECO:0007669"/>
    <property type="project" value="UniProtKB-EC"/>
</dbReference>
<dbReference type="Proteomes" id="UP000642265">
    <property type="component" value="Unassembled WGS sequence"/>
</dbReference>
<evidence type="ECO:0000256" key="2">
    <source>
        <dbReference type="ARBA" id="ARBA00023015"/>
    </source>
</evidence>
<reference evidence="6" key="2">
    <citation type="submission" date="2020-10" db="EMBL/GenBank/DDBJ databases">
        <title>Enrichment of novel Verrucomicrobia, Bacteroidetes and Krumholzibacteria in an oxygen-limited, methane- and iron-fed bioreactor inoculated with Bothnian Sea sediments.</title>
        <authorList>
            <person name="Martins P.D."/>
            <person name="de Jong A."/>
            <person name="Lenstra W.K."/>
            <person name="van Helmond N.A.G.M."/>
            <person name="Slomp C.P."/>
            <person name="Jetten M.S.M."/>
            <person name="Welte C.U."/>
            <person name="Rasigraf O."/>
        </authorList>
    </citation>
    <scope>NUCLEOTIDE SEQUENCE</scope>
    <source>
        <strain evidence="6">MAG47</strain>
    </source>
</reference>
<dbReference type="SUPFAM" id="SSF46767">
    <property type="entry name" value="Methylated DNA-protein cysteine methyltransferase, C-terminal domain"/>
    <property type="match status" value="1"/>
</dbReference>
<keyword evidence="2" id="KW-0805">Transcription regulation</keyword>
<sequence>MDPTPLEILGQDYRRIERAVRFIAENRRSQPRLEEIAEAAHVSPYHFQRLFTRWAGVSPKRFMGYLTLGHARAMLEGTASVLETSLEAGLSGPGRLHDLFINFEAVSPGDIKRRGEGMVIRYGVHDSPFGPALVGLTERGICRLSFEGAEEGVADLARRWPAGRLVAAPEDTAPVIERIFGNAPANGAPLRLHVAGTNFQIKVWEAILRLPLGRLATYSQVGSAIGHPRAARAVGNALNANPVAFLIPCHAVVPMLRRVSLFAAYQGGPAQRAAIIGWEAARRERQDADSAPANSHIVETSRRLTHGFGADDPLPDGPLPLGP</sequence>
<dbReference type="GO" id="GO:0003700">
    <property type="term" value="F:DNA-binding transcription factor activity"/>
    <property type="evidence" value="ECO:0007669"/>
    <property type="project" value="InterPro"/>
</dbReference>
<comment type="caution">
    <text evidence="6">The sequence shown here is derived from an EMBL/GenBank/DDBJ whole genome shotgun (WGS) entry which is preliminary data.</text>
</comment>
<protein>
    <submittedName>
        <fullName evidence="6">Methylated-DNA--[protein]-cysteine S-methyltransferase</fullName>
        <ecNumber evidence="6">2.1.1.63</ecNumber>
    </submittedName>
</protein>
<dbReference type="InterPro" id="IPR036388">
    <property type="entry name" value="WH-like_DNA-bd_sf"/>
</dbReference>
<feature type="domain" description="HTH araC/xylS-type" evidence="5">
    <location>
        <begin position="17"/>
        <end position="114"/>
    </location>
</feature>
<dbReference type="Pfam" id="PF01035">
    <property type="entry name" value="DNA_binding_1"/>
    <property type="match status" value="1"/>
</dbReference>